<dbReference type="Proteomes" id="UP000054166">
    <property type="component" value="Unassembled WGS sequence"/>
</dbReference>
<reference evidence="2 3" key="1">
    <citation type="submission" date="2014-04" db="EMBL/GenBank/DDBJ databases">
        <authorList>
            <consortium name="DOE Joint Genome Institute"/>
            <person name="Kuo A."/>
            <person name="Tarkka M."/>
            <person name="Buscot F."/>
            <person name="Kohler A."/>
            <person name="Nagy L.G."/>
            <person name="Floudas D."/>
            <person name="Copeland A."/>
            <person name="Barry K.W."/>
            <person name="Cichocki N."/>
            <person name="Veneault-Fourrey C."/>
            <person name="LaButti K."/>
            <person name="Lindquist E.A."/>
            <person name="Lipzen A."/>
            <person name="Lundell T."/>
            <person name="Morin E."/>
            <person name="Murat C."/>
            <person name="Sun H."/>
            <person name="Tunlid A."/>
            <person name="Henrissat B."/>
            <person name="Grigoriev I.V."/>
            <person name="Hibbett D.S."/>
            <person name="Martin F."/>
            <person name="Nordberg H.P."/>
            <person name="Cantor M.N."/>
            <person name="Hua S.X."/>
        </authorList>
    </citation>
    <scope>NUCLEOTIDE SEQUENCE [LARGE SCALE GENOMIC DNA]</scope>
    <source>
        <strain evidence="2 3">F 1598</strain>
    </source>
</reference>
<accession>A0A0C3FX57</accession>
<dbReference type="AlphaFoldDB" id="A0A0C3FX57"/>
<dbReference type="HOGENOM" id="CLU_2543370_0_0_1"/>
<organism evidence="2 3">
    <name type="scientific">Piloderma croceum (strain F 1598)</name>
    <dbReference type="NCBI Taxonomy" id="765440"/>
    <lineage>
        <taxon>Eukaryota</taxon>
        <taxon>Fungi</taxon>
        <taxon>Dikarya</taxon>
        <taxon>Basidiomycota</taxon>
        <taxon>Agaricomycotina</taxon>
        <taxon>Agaricomycetes</taxon>
        <taxon>Agaricomycetidae</taxon>
        <taxon>Atheliales</taxon>
        <taxon>Atheliaceae</taxon>
        <taxon>Piloderma</taxon>
    </lineage>
</organism>
<gene>
    <name evidence="2" type="ORF">PILCRDRAFT_818444</name>
</gene>
<evidence type="ECO:0000313" key="3">
    <source>
        <dbReference type="Proteomes" id="UP000054166"/>
    </source>
</evidence>
<evidence type="ECO:0000256" key="1">
    <source>
        <dbReference type="SAM" id="MobiDB-lite"/>
    </source>
</evidence>
<feature type="region of interest" description="Disordered" evidence="1">
    <location>
        <begin position="1"/>
        <end position="23"/>
    </location>
</feature>
<evidence type="ECO:0000313" key="2">
    <source>
        <dbReference type="EMBL" id="KIM84129.1"/>
    </source>
</evidence>
<reference evidence="3" key="2">
    <citation type="submission" date="2015-01" db="EMBL/GenBank/DDBJ databases">
        <title>Evolutionary Origins and Diversification of the Mycorrhizal Mutualists.</title>
        <authorList>
            <consortium name="DOE Joint Genome Institute"/>
            <consortium name="Mycorrhizal Genomics Consortium"/>
            <person name="Kohler A."/>
            <person name="Kuo A."/>
            <person name="Nagy L.G."/>
            <person name="Floudas D."/>
            <person name="Copeland A."/>
            <person name="Barry K.W."/>
            <person name="Cichocki N."/>
            <person name="Veneault-Fourrey C."/>
            <person name="LaButti K."/>
            <person name="Lindquist E.A."/>
            <person name="Lipzen A."/>
            <person name="Lundell T."/>
            <person name="Morin E."/>
            <person name="Murat C."/>
            <person name="Riley R."/>
            <person name="Ohm R."/>
            <person name="Sun H."/>
            <person name="Tunlid A."/>
            <person name="Henrissat B."/>
            <person name="Grigoriev I.V."/>
            <person name="Hibbett D.S."/>
            <person name="Martin F."/>
        </authorList>
    </citation>
    <scope>NUCLEOTIDE SEQUENCE [LARGE SCALE GENOMIC DNA]</scope>
    <source>
        <strain evidence="3">F 1598</strain>
    </source>
</reference>
<sequence length="83" mass="9144">MTSSHGIFSSMKRKTDNAHPPSCQGVAMEGIHACKSRLSGVEERRLQFVRSGLPARQMASSWSLDQSIRPLAEIAVCWSTLAR</sequence>
<name>A0A0C3FX57_PILCF</name>
<keyword evidence="3" id="KW-1185">Reference proteome</keyword>
<dbReference type="InParanoid" id="A0A0C3FX57"/>
<dbReference type="EMBL" id="KN832988">
    <property type="protein sequence ID" value="KIM84129.1"/>
    <property type="molecule type" value="Genomic_DNA"/>
</dbReference>
<proteinExistence type="predicted"/>
<protein>
    <submittedName>
        <fullName evidence="2">Uncharacterized protein</fullName>
    </submittedName>
</protein>